<dbReference type="Proteomes" id="UP000736335">
    <property type="component" value="Unassembled WGS sequence"/>
</dbReference>
<accession>A0A9P6HB09</accession>
<keyword evidence="3" id="KW-1185">Reference proteome</keyword>
<evidence type="ECO:0000313" key="2">
    <source>
        <dbReference type="EMBL" id="KAF9783221.1"/>
    </source>
</evidence>
<reference evidence="2" key="2">
    <citation type="submission" date="2020-11" db="EMBL/GenBank/DDBJ databases">
        <authorList>
            <consortium name="DOE Joint Genome Institute"/>
            <person name="Kuo A."/>
            <person name="Miyauchi S."/>
            <person name="Kiss E."/>
            <person name="Drula E."/>
            <person name="Kohler A."/>
            <person name="Sanchez-Garcia M."/>
            <person name="Andreopoulos B."/>
            <person name="Barry K.W."/>
            <person name="Bonito G."/>
            <person name="Buee M."/>
            <person name="Carver A."/>
            <person name="Chen C."/>
            <person name="Cichocki N."/>
            <person name="Clum A."/>
            <person name="Culley D."/>
            <person name="Crous P.W."/>
            <person name="Fauchery L."/>
            <person name="Girlanda M."/>
            <person name="Hayes R."/>
            <person name="Keri Z."/>
            <person name="Labutti K."/>
            <person name="Lipzen A."/>
            <person name="Lombard V."/>
            <person name="Magnuson J."/>
            <person name="Maillard F."/>
            <person name="Morin E."/>
            <person name="Murat C."/>
            <person name="Nolan M."/>
            <person name="Ohm R."/>
            <person name="Pangilinan J."/>
            <person name="Pereira M."/>
            <person name="Perotto S."/>
            <person name="Peter M."/>
            <person name="Riley R."/>
            <person name="Sitrit Y."/>
            <person name="Stielow B."/>
            <person name="Szollosi G."/>
            <person name="Zifcakova L."/>
            <person name="Stursova M."/>
            <person name="Spatafora J.W."/>
            <person name="Tedersoo L."/>
            <person name="Vaario L.-M."/>
            <person name="Yamada A."/>
            <person name="Yan M."/>
            <person name="Wang P."/>
            <person name="Xu J."/>
            <person name="Bruns T."/>
            <person name="Baldrian P."/>
            <person name="Vilgalys R."/>
            <person name="Henrissat B."/>
            <person name="Grigoriev I.V."/>
            <person name="Hibbett D."/>
            <person name="Nagy L.G."/>
            <person name="Martin F.M."/>
        </authorList>
    </citation>
    <scope>NUCLEOTIDE SEQUENCE</scope>
    <source>
        <strain evidence="2">UH-Tt-Lm1</strain>
    </source>
</reference>
<dbReference type="AlphaFoldDB" id="A0A9P6HB09"/>
<proteinExistence type="predicted"/>
<feature type="region of interest" description="Disordered" evidence="1">
    <location>
        <begin position="265"/>
        <end position="288"/>
    </location>
</feature>
<feature type="region of interest" description="Disordered" evidence="1">
    <location>
        <begin position="308"/>
        <end position="331"/>
    </location>
</feature>
<evidence type="ECO:0000256" key="1">
    <source>
        <dbReference type="SAM" id="MobiDB-lite"/>
    </source>
</evidence>
<evidence type="ECO:0000313" key="3">
    <source>
        <dbReference type="Proteomes" id="UP000736335"/>
    </source>
</evidence>
<reference evidence="2" key="1">
    <citation type="journal article" date="2020" name="Nat. Commun.">
        <title>Large-scale genome sequencing of mycorrhizal fungi provides insights into the early evolution of symbiotic traits.</title>
        <authorList>
            <person name="Miyauchi S."/>
            <person name="Kiss E."/>
            <person name="Kuo A."/>
            <person name="Drula E."/>
            <person name="Kohler A."/>
            <person name="Sanchez-Garcia M."/>
            <person name="Morin E."/>
            <person name="Andreopoulos B."/>
            <person name="Barry K.W."/>
            <person name="Bonito G."/>
            <person name="Buee M."/>
            <person name="Carver A."/>
            <person name="Chen C."/>
            <person name="Cichocki N."/>
            <person name="Clum A."/>
            <person name="Culley D."/>
            <person name="Crous P.W."/>
            <person name="Fauchery L."/>
            <person name="Girlanda M."/>
            <person name="Hayes R.D."/>
            <person name="Keri Z."/>
            <person name="LaButti K."/>
            <person name="Lipzen A."/>
            <person name="Lombard V."/>
            <person name="Magnuson J."/>
            <person name="Maillard F."/>
            <person name="Murat C."/>
            <person name="Nolan M."/>
            <person name="Ohm R.A."/>
            <person name="Pangilinan J."/>
            <person name="Pereira M.F."/>
            <person name="Perotto S."/>
            <person name="Peter M."/>
            <person name="Pfister S."/>
            <person name="Riley R."/>
            <person name="Sitrit Y."/>
            <person name="Stielow J.B."/>
            <person name="Szollosi G."/>
            <person name="Zifcakova L."/>
            <person name="Stursova M."/>
            <person name="Spatafora J.W."/>
            <person name="Tedersoo L."/>
            <person name="Vaario L.M."/>
            <person name="Yamada A."/>
            <person name="Yan M."/>
            <person name="Wang P."/>
            <person name="Xu J."/>
            <person name="Bruns T."/>
            <person name="Baldrian P."/>
            <person name="Vilgalys R."/>
            <person name="Dunand C."/>
            <person name="Henrissat B."/>
            <person name="Grigoriev I.V."/>
            <person name="Hibbett D."/>
            <person name="Nagy L.G."/>
            <person name="Martin F.M."/>
        </authorList>
    </citation>
    <scope>NUCLEOTIDE SEQUENCE</scope>
    <source>
        <strain evidence="2">UH-Tt-Lm1</strain>
    </source>
</reference>
<protein>
    <submittedName>
        <fullName evidence="2">Uncharacterized protein</fullName>
    </submittedName>
</protein>
<gene>
    <name evidence="2" type="ORF">BJ322DRAFT_1219680</name>
</gene>
<organism evidence="2 3">
    <name type="scientific">Thelephora terrestris</name>
    <dbReference type="NCBI Taxonomy" id="56493"/>
    <lineage>
        <taxon>Eukaryota</taxon>
        <taxon>Fungi</taxon>
        <taxon>Dikarya</taxon>
        <taxon>Basidiomycota</taxon>
        <taxon>Agaricomycotina</taxon>
        <taxon>Agaricomycetes</taxon>
        <taxon>Thelephorales</taxon>
        <taxon>Thelephoraceae</taxon>
        <taxon>Thelephora</taxon>
    </lineage>
</organism>
<comment type="caution">
    <text evidence="2">The sequence shown here is derived from an EMBL/GenBank/DDBJ whole genome shotgun (WGS) entry which is preliminary data.</text>
</comment>
<dbReference type="EMBL" id="WIUZ02000010">
    <property type="protein sequence ID" value="KAF9783221.1"/>
    <property type="molecule type" value="Genomic_DNA"/>
</dbReference>
<sequence>MAPQLDKPHTTRSHRRMDDSASMPAPFIFDPHSVYILFVERQGETFGGVFHHHKDQMGRLAWGEAGVALLPESQRMVFVRELDLKHKIESKFNIVTAHKVAHLHYHDFWRHDHFINHGQTVISDENEWMVDVLSRLKQRSGHHWKHSTEPEHEKFRELVERHTPKGMRVVVASAPRSERLPQSMLGVEASERDSCREADGRSDSWLKSGKSVRAIHYVSLFPPVQQAVSGSSKTRCEKRFFDVCSEYPERPLQSYSDPVRPLGYWNPGHRTRRTRDPVVGPAHKAKKTNKRNVRKMLSEFRSKCPAPGQPCASTGVHGPVSSPMVLDPPTL</sequence>
<name>A0A9P6HB09_9AGAM</name>